<comment type="caution">
    <text evidence="1">The sequence shown here is derived from an EMBL/GenBank/DDBJ whole genome shotgun (WGS) entry which is preliminary data.</text>
</comment>
<name>A0AAD8EBH4_DIPPU</name>
<sequence>EAANEGRFCHCICDILNAVHERRPLDISCELQIKKNTPFIKYRHSHWEFQSSLISKFIKKLMNFEIPEWLRQNQERIQVAGLNR</sequence>
<feature type="non-terminal residue" evidence="1">
    <location>
        <position position="1"/>
    </location>
</feature>
<evidence type="ECO:0000313" key="1">
    <source>
        <dbReference type="EMBL" id="KAJ9583769.1"/>
    </source>
</evidence>
<gene>
    <name evidence="1" type="ORF">L9F63_021893</name>
</gene>
<evidence type="ECO:0000313" key="2">
    <source>
        <dbReference type="Proteomes" id="UP001233999"/>
    </source>
</evidence>
<reference evidence="1" key="2">
    <citation type="submission" date="2023-05" db="EMBL/GenBank/DDBJ databases">
        <authorList>
            <person name="Fouks B."/>
        </authorList>
    </citation>
    <scope>NUCLEOTIDE SEQUENCE</scope>
    <source>
        <strain evidence="1">Stay&amp;Tobe</strain>
        <tissue evidence="1">Testes</tissue>
    </source>
</reference>
<dbReference type="EMBL" id="JASPKZ010007528">
    <property type="protein sequence ID" value="KAJ9583769.1"/>
    <property type="molecule type" value="Genomic_DNA"/>
</dbReference>
<reference evidence="1" key="1">
    <citation type="journal article" date="2023" name="IScience">
        <title>Live-bearing cockroach genome reveals convergent evolutionary mechanisms linked to viviparity in insects and beyond.</title>
        <authorList>
            <person name="Fouks B."/>
            <person name="Harrison M.C."/>
            <person name="Mikhailova A.A."/>
            <person name="Marchal E."/>
            <person name="English S."/>
            <person name="Carruthers M."/>
            <person name="Jennings E.C."/>
            <person name="Chiamaka E.L."/>
            <person name="Frigard R.A."/>
            <person name="Pippel M."/>
            <person name="Attardo G.M."/>
            <person name="Benoit J.B."/>
            <person name="Bornberg-Bauer E."/>
            <person name="Tobe S.S."/>
        </authorList>
    </citation>
    <scope>NUCLEOTIDE SEQUENCE</scope>
    <source>
        <strain evidence="1">Stay&amp;Tobe</strain>
    </source>
</reference>
<dbReference type="Proteomes" id="UP001233999">
    <property type="component" value="Unassembled WGS sequence"/>
</dbReference>
<protein>
    <submittedName>
        <fullName evidence="1">Uncharacterized protein</fullName>
    </submittedName>
</protein>
<keyword evidence="2" id="KW-1185">Reference proteome</keyword>
<accession>A0AAD8EBH4</accession>
<dbReference type="AlphaFoldDB" id="A0AAD8EBH4"/>
<organism evidence="1 2">
    <name type="scientific">Diploptera punctata</name>
    <name type="common">Pacific beetle cockroach</name>
    <dbReference type="NCBI Taxonomy" id="6984"/>
    <lineage>
        <taxon>Eukaryota</taxon>
        <taxon>Metazoa</taxon>
        <taxon>Ecdysozoa</taxon>
        <taxon>Arthropoda</taxon>
        <taxon>Hexapoda</taxon>
        <taxon>Insecta</taxon>
        <taxon>Pterygota</taxon>
        <taxon>Neoptera</taxon>
        <taxon>Polyneoptera</taxon>
        <taxon>Dictyoptera</taxon>
        <taxon>Blattodea</taxon>
        <taxon>Blaberoidea</taxon>
        <taxon>Blaberidae</taxon>
        <taxon>Diplopterinae</taxon>
        <taxon>Diploptera</taxon>
    </lineage>
</organism>
<feature type="non-terminal residue" evidence="1">
    <location>
        <position position="84"/>
    </location>
</feature>
<proteinExistence type="predicted"/>